<protein>
    <submittedName>
        <fullName evidence="1">Uncharacterized protein</fullName>
    </submittedName>
</protein>
<feature type="non-terminal residue" evidence="1">
    <location>
        <position position="1"/>
    </location>
</feature>
<keyword evidence="2" id="KW-1185">Reference proteome</keyword>
<name>A0A8J2JCE5_9HEXA</name>
<gene>
    <name evidence="1" type="ORF">AFUS01_LOCUS7049</name>
</gene>
<accession>A0A8J2JCE5</accession>
<feature type="non-terminal residue" evidence="1">
    <location>
        <position position="29"/>
    </location>
</feature>
<evidence type="ECO:0000313" key="1">
    <source>
        <dbReference type="EMBL" id="CAG7717595.1"/>
    </source>
</evidence>
<evidence type="ECO:0000313" key="2">
    <source>
        <dbReference type="Proteomes" id="UP000708208"/>
    </source>
</evidence>
<comment type="caution">
    <text evidence="1">The sequence shown here is derived from an EMBL/GenBank/DDBJ whole genome shotgun (WGS) entry which is preliminary data.</text>
</comment>
<dbReference type="AlphaFoldDB" id="A0A8J2JCE5"/>
<sequence>LELQLKSIKGSVDLLSQKFETPVIYLNSL</sequence>
<reference evidence="1" key="1">
    <citation type="submission" date="2021-06" db="EMBL/GenBank/DDBJ databases">
        <authorList>
            <person name="Hodson N. C."/>
            <person name="Mongue J. A."/>
            <person name="Jaron S. K."/>
        </authorList>
    </citation>
    <scope>NUCLEOTIDE SEQUENCE</scope>
</reference>
<proteinExistence type="predicted"/>
<organism evidence="1 2">
    <name type="scientific">Allacma fusca</name>
    <dbReference type="NCBI Taxonomy" id="39272"/>
    <lineage>
        <taxon>Eukaryota</taxon>
        <taxon>Metazoa</taxon>
        <taxon>Ecdysozoa</taxon>
        <taxon>Arthropoda</taxon>
        <taxon>Hexapoda</taxon>
        <taxon>Collembola</taxon>
        <taxon>Symphypleona</taxon>
        <taxon>Sminthuridae</taxon>
        <taxon>Allacma</taxon>
    </lineage>
</organism>
<dbReference type="Proteomes" id="UP000708208">
    <property type="component" value="Unassembled WGS sequence"/>
</dbReference>
<dbReference type="EMBL" id="CAJVCH010047179">
    <property type="protein sequence ID" value="CAG7717595.1"/>
    <property type="molecule type" value="Genomic_DNA"/>
</dbReference>